<dbReference type="RefSeq" id="WP_154483273.1">
    <property type="nucleotide sequence ID" value="NZ_VULR01000003.1"/>
</dbReference>
<dbReference type="InterPro" id="IPR000878">
    <property type="entry name" value="4pyrrol_Mease"/>
</dbReference>
<dbReference type="CDD" id="cd06578">
    <property type="entry name" value="HemD"/>
    <property type="match status" value="1"/>
</dbReference>
<dbReference type="InterPro" id="IPR014777">
    <property type="entry name" value="4pyrrole_Mease_sub1"/>
</dbReference>
<name>A0A844FFS0_9FIRM</name>
<dbReference type="GO" id="GO:0004852">
    <property type="term" value="F:uroporphyrinogen-III synthase activity"/>
    <property type="evidence" value="ECO:0007669"/>
    <property type="project" value="InterPro"/>
</dbReference>
<dbReference type="Pfam" id="PF00590">
    <property type="entry name" value="TP_methylase"/>
    <property type="match status" value="1"/>
</dbReference>
<accession>A0A844FFS0</accession>
<gene>
    <name evidence="8" type="primary">cobA</name>
    <name evidence="8" type="ORF">FYJ27_03580</name>
</gene>
<evidence type="ECO:0000259" key="6">
    <source>
        <dbReference type="Pfam" id="PF00590"/>
    </source>
</evidence>
<dbReference type="NCBIfam" id="TIGR01469">
    <property type="entry name" value="cobA_cysG_Cterm"/>
    <property type="match status" value="1"/>
</dbReference>
<keyword evidence="2 8" id="KW-0489">Methyltransferase</keyword>
<feature type="domain" description="Tetrapyrrole methylase" evidence="6">
    <location>
        <begin position="4"/>
        <end position="214"/>
    </location>
</feature>
<evidence type="ECO:0000256" key="3">
    <source>
        <dbReference type="ARBA" id="ARBA00022679"/>
    </source>
</evidence>
<dbReference type="InterPro" id="IPR035996">
    <property type="entry name" value="4pyrrol_Methylase_sf"/>
</dbReference>
<dbReference type="Gene3D" id="3.30.950.10">
    <property type="entry name" value="Methyltransferase, Cobalt-precorrin-4 Transmethylase, Domain 2"/>
    <property type="match status" value="1"/>
</dbReference>
<dbReference type="Gene3D" id="3.40.1010.10">
    <property type="entry name" value="Cobalt-precorrin-4 Transmethylase, Domain 1"/>
    <property type="match status" value="1"/>
</dbReference>
<evidence type="ECO:0000256" key="2">
    <source>
        <dbReference type="ARBA" id="ARBA00022603"/>
    </source>
</evidence>
<dbReference type="InterPro" id="IPR036108">
    <property type="entry name" value="4pyrrol_syn_uPrphyn_synt_sf"/>
</dbReference>
<keyword evidence="3 8" id="KW-0808">Transferase</keyword>
<sequence length="501" mass="56025">MKGKVYLIGAGPGDSSLITVKGLKCIKNADVIVYDRLANDSLLEEARENCKFIYVGKEAKNHAKTQDEINEIIYREALDGNIVARLKGGDPYVFGRGGEEGEYLIKRDIPFETVPGVTSPIGGLAYAGIPITHRDYASSFHVITGHLKDENEELNWSSLAKLKGTLVFLMGVSNLKKICENLIENGKPEDTPVAIINWATTPYQRVVEGNLSNIYEKALEEKITPPSLIAVGEVVKLRKNLNFFDKKPLFGKIVVITRAKSQKKESVSQLKELGAITYEFPTIKIDEISPNLELDEAIENIDRYTYIVLTSKNGVDIFFNKMFSLGYDSRRLGGIKIGVIGPKTGKAIEKYGIKPDIIPNEYVAEALVEELKNVLNDKDRVLIPRAKSARPYLVEELSKLCKVDEVKIYDTLKEQCNPNELMEFLNDKEEIYFTFTSPSTFNNFVEILGDRSKDILSKGRIISIGPITSKTIKQNGYKVYSEAEKYTVDGIMDILLKEGEA</sequence>
<evidence type="ECO:0000256" key="4">
    <source>
        <dbReference type="ARBA" id="ARBA00022691"/>
    </source>
</evidence>
<evidence type="ECO:0000256" key="1">
    <source>
        <dbReference type="ARBA" id="ARBA00012162"/>
    </source>
</evidence>
<keyword evidence="4" id="KW-0949">S-adenosyl-L-methionine</keyword>
<evidence type="ECO:0000313" key="8">
    <source>
        <dbReference type="EMBL" id="MSS42815.1"/>
    </source>
</evidence>
<dbReference type="GO" id="GO:0004851">
    <property type="term" value="F:uroporphyrin-III C-methyltransferase activity"/>
    <property type="evidence" value="ECO:0007669"/>
    <property type="project" value="UniProtKB-EC"/>
</dbReference>
<proteinExistence type="predicted"/>
<dbReference type="PANTHER" id="PTHR45790:SF3">
    <property type="entry name" value="S-ADENOSYL-L-METHIONINE-DEPENDENT UROPORPHYRINOGEN III METHYLTRANSFERASE, CHLOROPLASTIC"/>
    <property type="match status" value="1"/>
</dbReference>
<evidence type="ECO:0000256" key="5">
    <source>
        <dbReference type="ARBA" id="ARBA00023244"/>
    </source>
</evidence>
<evidence type="ECO:0000259" key="7">
    <source>
        <dbReference type="Pfam" id="PF02602"/>
    </source>
</evidence>
<dbReference type="CDD" id="cd11642">
    <property type="entry name" value="SUMT"/>
    <property type="match status" value="1"/>
</dbReference>
<dbReference type="AlphaFoldDB" id="A0A844FFS0"/>
<dbReference type="FunFam" id="3.30.950.10:FF:000001">
    <property type="entry name" value="Siroheme synthase"/>
    <property type="match status" value="1"/>
</dbReference>
<reference evidence="8 9" key="1">
    <citation type="submission" date="2019-08" db="EMBL/GenBank/DDBJ databases">
        <title>In-depth cultivation of the pig gut microbiome towards novel bacterial diversity and tailored functional studies.</title>
        <authorList>
            <person name="Wylensek D."/>
            <person name="Hitch T.C.A."/>
            <person name="Clavel T."/>
        </authorList>
    </citation>
    <scope>NUCLEOTIDE SEQUENCE [LARGE SCALE GENOMIC DNA]</scope>
    <source>
        <strain evidence="8 9">Med78-601-WT-4W-RMD-3</strain>
    </source>
</reference>
<evidence type="ECO:0000313" key="9">
    <source>
        <dbReference type="Proteomes" id="UP000462760"/>
    </source>
</evidence>
<dbReference type="EMBL" id="VULR01000003">
    <property type="protein sequence ID" value="MSS42815.1"/>
    <property type="molecule type" value="Genomic_DNA"/>
</dbReference>
<dbReference type="Proteomes" id="UP000462760">
    <property type="component" value="Unassembled WGS sequence"/>
</dbReference>
<dbReference type="OrthoDB" id="9815856at2"/>
<dbReference type="InterPro" id="IPR050161">
    <property type="entry name" value="Siro_Cobalamin_biosynth"/>
</dbReference>
<dbReference type="GO" id="GO:0019354">
    <property type="term" value="P:siroheme biosynthetic process"/>
    <property type="evidence" value="ECO:0007669"/>
    <property type="project" value="InterPro"/>
</dbReference>
<dbReference type="PANTHER" id="PTHR45790">
    <property type="entry name" value="SIROHEME SYNTHASE-RELATED"/>
    <property type="match status" value="1"/>
</dbReference>
<dbReference type="GO" id="GO:0032259">
    <property type="term" value="P:methylation"/>
    <property type="evidence" value="ECO:0007669"/>
    <property type="project" value="UniProtKB-KW"/>
</dbReference>
<feature type="domain" description="Tetrapyrrole biosynthesis uroporphyrinogen III synthase" evidence="7">
    <location>
        <begin position="267"/>
        <end position="492"/>
    </location>
</feature>
<dbReference type="InterPro" id="IPR003043">
    <property type="entry name" value="Uropor_MeTrfase_CS"/>
</dbReference>
<dbReference type="PROSITE" id="PS00839">
    <property type="entry name" value="SUMT_1"/>
    <property type="match status" value="1"/>
</dbReference>
<protein>
    <recommendedName>
        <fullName evidence="1">uroporphyrinogen-III C-methyltransferase</fullName>
        <ecNumber evidence="1">2.1.1.107</ecNumber>
    </recommendedName>
</protein>
<dbReference type="Gene3D" id="3.40.50.10090">
    <property type="match status" value="2"/>
</dbReference>
<dbReference type="InterPro" id="IPR014776">
    <property type="entry name" value="4pyrrole_Mease_sub2"/>
</dbReference>
<dbReference type="InterPro" id="IPR006366">
    <property type="entry name" value="CobA/CysG_C"/>
</dbReference>
<dbReference type="Pfam" id="PF02602">
    <property type="entry name" value="HEM4"/>
    <property type="match status" value="1"/>
</dbReference>
<dbReference type="NCBIfam" id="NF004790">
    <property type="entry name" value="PRK06136.1"/>
    <property type="match status" value="1"/>
</dbReference>
<dbReference type="FunFam" id="3.40.1010.10:FF:000001">
    <property type="entry name" value="Siroheme synthase"/>
    <property type="match status" value="1"/>
</dbReference>
<comment type="caution">
    <text evidence="8">The sequence shown here is derived from an EMBL/GenBank/DDBJ whole genome shotgun (WGS) entry which is preliminary data.</text>
</comment>
<keyword evidence="5" id="KW-0627">Porphyrin biosynthesis</keyword>
<dbReference type="EC" id="2.1.1.107" evidence="1"/>
<dbReference type="SUPFAM" id="SSF69618">
    <property type="entry name" value="HemD-like"/>
    <property type="match status" value="1"/>
</dbReference>
<dbReference type="InterPro" id="IPR003754">
    <property type="entry name" value="4pyrrol_synth_uPrphyn_synth"/>
</dbReference>
<dbReference type="SUPFAM" id="SSF53790">
    <property type="entry name" value="Tetrapyrrole methylase"/>
    <property type="match status" value="1"/>
</dbReference>
<organism evidence="8 9">
    <name type="scientific">Anaerosalibacter bizertensis</name>
    <dbReference type="NCBI Taxonomy" id="932217"/>
    <lineage>
        <taxon>Bacteria</taxon>
        <taxon>Bacillati</taxon>
        <taxon>Bacillota</taxon>
        <taxon>Tissierellia</taxon>
        <taxon>Tissierellales</taxon>
        <taxon>Sporanaerobacteraceae</taxon>
        <taxon>Anaerosalibacter</taxon>
    </lineage>
</organism>